<keyword evidence="6" id="KW-1185">Reference proteome</keyword>
<evidence type="ECO:0000256" key="2">
    <source>
        <dbReference type="ARBA" id="ARBA00023125"/>
    </source>
</evidence>
<comment type="caution">
    <text evidence="5">The sequence shown here is derived from an EMBL/GenBank/DDBJ whole genome shotgun (WGS) entry which is preliminary data.</text>
</comment>
<protein>
    <submittedName>
        <fullName evidence="5">FadR family transcriptional regulator</fullName>
    </submittedName>
</protein>
<dbReference type="Proteomes" id="UP000275530">
    <property type="component" value="Unassembled WGS sequence"/>
</dbReference>
<dbReference type="InterPro" id="IPR036388">
    <property type="entry name" value="WH-like_DNA-bd_sf"/>
</dbReference>
<evidence type="ECO:0000313" key="5">
    <source>
        <dbReference type="EMBL" id="RJT38417.1"/>
    </source>
</evidence>
<dbReference type="AlphaFoldDB" id="A0A6M7TMT5"/>
<reference evidence="5 6" key="1">
    <citation type="submission" date="2018-09" db="EMBL/GenBank/DDBJ databases">
        <title>Mesorhizobium carmichaelinearum sp. nov. isolated from Carmichaelinea spp. root nodules in New Zealand.</title>
        <authorList>
            <person name="De Meyer S.E."/>
        </authorList>
    </citation>
    <scope>NUCLEOTIDE SEQUENCE [LARGE SCALE GENOMIC DNA]</scope>
    <source>
        <strain evidence="5 6">LMG 28313</strain>
    </source>
</reference>
<accession>A0A6M7TMT5</accession>
<dbReference type="PANTHER" id="PTHR43537:SF5">
    <property type="entry name" value="UXU OPERON TRANSCRIPTIONAL REGULATOR"/>
    <property type="match status" value="1"/>
</dbReference>
<dbReference type="Gene3D" id="1.20.120.530">
    <property type="entry name" value="GntR ligand-binding domain-like"/>
    <property type="match status" value="1"/>
</dbReference>
<dbReference type="InterPro" id="IPR000524">
    <property type="entry name" value="Tscrpt_reg_HTH_GntR"/>
</dbReference>
<organism evidence="5 6">
    <name type="scientific">Mesorhizobium jarvisii</name>
    <dbReference type="NCBI Taxonomy" id="1777867"/>
    <lineage>
        <taxon>Bacteria</taxon>
        <taxon>Pseudomonadati</taxon>
        <taxon>Pseudomonadota</taxon>
        <taxon>Alphaproteobacteria</taxon>
        <taxon>Hyphomicrobiales</taxon>
        <taxon>Phyllobacteriaceae</taxon>
        <taxon>Mesorhizobium</taxon>
    </lineage>
</organism>
<dbReference type="SMART" id="SM00895">
    <property type="entry name" value="FCD"/>
    <property type="match status" value="1"/>
</dbReference>
<dbReference type="SUPFAM" id="SSF48008">
    <property type="entry name" value="GntR ligand-binding domain-like"/>
    <property type="match status" value="1"/>
</dbReference>
<dbReference type="Pfam" id="PF00392">
    <property type="entry name" value="GntR"/>
    <property type="match status" value="1"/>
</dbReference>
<dbReference type="PANTHER" id="PTHR43537">
    <property type="entry name" value="TRANSCRIPTIONAL REGULATOR, GNTR FAMILY"/>
    <property type="match status" value="1"/>
</dbReference>
<keyword evidence="1" id="KW-0805">Transcription regulation</keyword>
<feature type="compositionally biased region" description="Low complexity" evidence="4">
    <location>
        <begin position="241"/>
        <end position="252"/>
    </location>
</feature>
<keyword evidence="3" id="KW-0804">Transcription</keyword>
<dbReference type="GO" id="GO:0003700">
    <property type="term" value="F:DNA-binding transcription factor activity"/>
    <property type="evidence" value="ECO:0007669"/>
    <property type="project" value="InterPro"/>
</dbReference>
<gene>
    <name evidence="5" type="ORF">D3242_03005</name>
</gene>
<dbReference type="EMBL" id="QZXA01000001">
    <property type="protein sequence ID" value="RJT38417.1"/>
    <property type="molecule type" value="Genomic_DNA"/>
</dbReference>
<evidence type="ECO:0000313" key="6">
    <source>
        <dbReference type="Proteomes" id="UP000275530"/>
    </source>
</evidence>
<name>A0A6M7TMT5_9HYPH</name>
<dbReference type="PRINTS" id="PR00035">
    <property type="entry name" value="HTHGNTR"/>
</dbReference>
<dbReference type="InterPro" id="IPR008920">
    <property type="entry name" value="TF_FadR/GntR_C"/>
</dbReference>
<dbReference type="RefSeq" id="WP_019856612.1">
    <property type="nucleotide sequence ID" value="NZ_CP033507.1"/>
</dbReference>
<dbReference type="InterPro" id="IPR036390">
    <property type="entry name" value="WH_DNA-bd_sf"/>
</dbReference>
<evidence type="ECO:0000256" key="1">
    <source>
        <dbReference type="ARBA" id="ARBA00023015"/>
    </source>
</evidence>
<dbReference type="InterPro" id="IPR011711">
    <property type="entry name" value="GntR_C"/>
</dbReference>
<keyword evidence="2" id="KW-0238">DNA-binding</keyword>
<dbReference type="Pfam" id="PF07729">
    <property type="entry name" value="FCD"/>
    <property type="match status" value="1"/>
</dbReference>
<dbReference type="PROSITE" id="PS50949">
    <property type="entry name" value="HTH_GNTR"/>
    <property type="match status" value="1"/>
</dbReference>
<dbReference type="SUPFAM" id="SSF46785">
    <property type="entry name" value="Winged helix' DNA-binding domain"/>
    <property type="match status" value="1"/>
</dbReference>
<dbReference type="GO" id="GO:0003677">
    <property type="term" value="F:DNA binding"/>
    <property type="evidence" value="ECO:0007669"/>
    <property type="project" value="UniProtKB-KW"/>
</dbReference>
<feature type="region of interest" description="Disordered" evidence="4">
    <location>
        <begin position="241"/>
        <end position="267"/>
    </location>
</feature>
<evidence type="ECO:0000256" key="3">
    <source>
        <dbReference type="ARBA" id="ARBA00023163"/>
    </source>
</evidence>
<sequence>MTLKLDKVNRGPHLSTLVASSISREIAQGRLKPGDQLPTEQALATTFGVSRNVVREAIARLRSEGRIWSQQGRGAFVVESTNPTVLTIDYEALQRADSFRNLFELRGILEVQAAALAAKRRSEADLAAMGAALAGMRAAPYGSVAWLRSDLEFHRTVAEATRNSYMGQFLVFVSERVRESILAAGNQQKSDDMARITLGEHERILSAIRAGDAEGAQAAMRDHLAGAALRVGLHDGEAAEPVAPAQEVPSPVRHSRLRKAVRGRAGG</sequence>
<evidence type="ECO:0000256" key="4">
    <source>
        <dbReference type="SAM" id="MobiDB-lite"/>
    </source>
</evidence>
<dbReference type="SMART" id="SM00345">
    <property type="entry name" value="HTH_GNTR"/>
    <property type="match status" value="1"/>
</dbReference>
<feature type="compositionally biased region" description="Basic residues" evidence="4">
    <location>
        <begin position="253"/>
        <end position="267"/>
    </location>
</feature>
<proteinExistence type="predicted"/>
<dbReference type="CDD" id="cd07377">
    <property type="entry name" value="WHTH_GntR"/>
    <property type="match status" value="1"/>
</dbReference>
<dbReference type="Gene3D" id="1.10.10.10">
    <property type="entry name" value="Winged helix-like DNA-binding domain superfamily/Winged helix DNA-binding domain"/>
    <property type="match status" value="1"/>
</dbReference>